<evidence type="ECO:0000313" key="2">
    <source>
        <dbReference type="Proteomes" id="UP001597128"/>
    </source>
</evidence>
<organism evidence="1 2">
    <name type="scientific">Methylophilus luteus</name>
    <dbReference type="NCBI Taxonomy" id="640108"/>
    <lineage>
        <taxon>Bacteria</taxon>
        <taxon>Pseudomonadati</taxon>
        <taxon>Pseudomonadota</taxon>
        <taxon>Betaproteobacteria</taxon>
        <taxon>Nitrosomonadales</taxon>
        <taxon>Methylophilaceae</taxon>
        <taxon>Methylophilus</taxon>
    </lineage>
</organism>
<gene>
    <name evidence="1" type="ORF">ACFQ1Z_14185</name>
</gene>
<dbReference type="Pfam" id="PF14518">
    <property type="entry name" value="Haem_oxygenas_2"/>
    <property type="match status" value="1"/>
</dbReference>
<dbReference type="EC" id="1.-.-.-" evidence="1"/>
<protein>
    <submittedName>
        <fullName evidence="1">Iron-containing redox enzyme family protein</fullName>
        <ecNumber evidence="1">1.-.-.-</ecNumber>
    </submittedName>
</protein>
<dbReference type="GO" id="GO:0016491">
    <property type="term" value="F:oxidoreductase activity"/>
    <property type="evidence" value="ECO:0007669"/>
    <property type="project" value="UniProtKB-KW"/>
</dbReference>
<dbReference type="SMART" id="SM01236">
    <property type="entry name" value="Haem_oxygenase_2"/>
    <property type="match status" value="1"/>
</dbReference>
<sequence>MSGVHIEIGRPQQAVRQWSAKSIYFSLLESELSARTKAESAAFLARQLSETHSHATSMPATLAELETWLAEHNELVGHQYHEYLAGRKAGQPRRYFRSKSHALFFLRAVAPTKLVDGSWLYGLMKHWQDPRLVSLIKIYLEELGDGVEAMNHVVLYRKLLKLNACEDWKNLDEKFFTQGAIQLALATHTDSHLPEVIGFNLGYEQLPLHLLITAYELKELNIDPYYFTLHTTIDNAQSGHARGAIDAVREAMPVFADASDYMQRVINGVKLNDVGLSTLDIIQQFDMQAEVVRILQSKANIGQFMHSDRCVIGGRTVNDWLKEQDQVALFLQEMEKTGWVKRHHNPEESPFWKVIAGDKAPMFGVFTGYEQQVIYDWIAGEALESQLMLARLGKPWRMVEKQAIAHDEALHKKYGNVYDFRSGHKLTQQMRQANDFNQDQLAFERHVHGIDDEQILMDFLVEWMSPAKHYTPLGLSATRYFKSHMDSLF</sequence>
<accession>A0ABW3F8B5</accession>
<name>A0ABW3F8B5_9PROT</name>
<dbReference type="EMBL" id="JBHTKB010000003">
    <property type="protein sequence ID" value="MFD0914706.1"/>
    <property type="molecule type" value="Genomic_DNA"/>
</dbReference>
<dbReference type="Gene3D" id="1.20.910.10">
    <property type="entry name" value="Heme oxygenase-like"/>
    <property type="match status" value="1"/>
</dbReference>
<dbReference type="Proteomes" id="UP001597128">
    <property type="component" value="Unassembled WGS sequence"/>
</dbReference>
<proteinExistence type="predicted"/>
<evidence type="ECO:0000313" key="1">
    <source>
        <dbReference type="EMBL" id="MFD0914706.1"/>
    </source>
</evidence>
<comment type="caution">
    <text evidence="1">The sequence shown here is derived from an EMBL/GenBank/DDBJ whole genome shotgun (WGS) entry which is preliminary data.</text>
</comment>
<dbReference type="InterPro" id="IPR016084">
    <property type="entry name" value="Haem_Oase-like_multi-hlx"/>
</dbReference>
<dbReference type="RefSeq" id="WP_379058884.1">
    <property type="nucleotide sequence ID" value="NZ_JBHTKB010000003.1"/>
</dbReference>
<reference evidence="2" key="1">
    <citation type="journal article" date="2019" name="Int. J. Syst. Evol. Microbiol.">
        <title>The Global Catalogue of Microorganisms (GCM) 10K type strain sequencing project: providing services to taxonomists for standard genome sequencing and annotation.</title>
        <authorList>
            <consortium name="The Broad Institute Genomics Platform"/>
            <consortium name="The Broad Institute Genome Sequencing Center for Infectious Disease"/>
            <person name="Wu L."/>
            <person name="Ma J."/>
        </authorList>
    </citation>
    <scope>NUCLEOTIDE SEQUENCE [LARGE SCALE GENOMIC DNA]</scope>
    <source>
        <strain evidence="2">CCUG 58412</strain>
    </source>
</reference>
<keyword evidence="2" id="KW-1185">Reference proteome</keyword>
<keyword evidence="1" id="KW-0560">Oxidoreductase</keyword>